<dbReference type="EMBL" id="OX459957">
    <property type="protein sequence ID" value="CAI9162680.1"/>
    <property type="molecule type" value="Genomic_DNA"/>
</dbReference>
<organism evidence="2 3">
    <name type="scientific">Rangifer tarandus platyrhynchus</name>
    <name type="common">Svalbard reindeer</name>
    <dbReference type="NCBI Taxonomy" id="3082113"/>
    <lineage>
        <taxon>Eukaryota</taxon>
        <taxon>Metazoa</taxon>
        <taxon>Chordata</taxon>
        <taxon>Craniata</taxon>
        <taxon>Vertebrata</taxon>
        <taxon>Euteleostomi</taxon>
        <taxon>Mammalia</taxon>
        <taxon>Eutheria</taxon>
        <taxon>Laurasiatheria</taxon>
        <taxon>Artiodactyla</taxon>
        <taxon>Ruminantia</taxon>
        <taxon>Pecora</taxon>
        <taxon>Cervidae</taxon>
        <taxon>Odocoileinae</taxon>
        <taxon>Rangifer</taxon>
    </lineage>
</organism>
<name>A0ABN8YNP0_RANTA</name>
<reference evidence="2" key="1">
    <citation type="submission" date="2023-04" db="EMBL/GenBank/DDBJ databases">
        <authorList>
            <consortium name="ELIXIR-Norway"/>
        </authorList>
    </citation>
    <scope>NUCLEOTIDE SEQUENCE [LARGE SCALE GENOMIC DNA]</scope>
</reference>
<keyword evidence="3" id="KW-1185">Reference proteome</keyword>
<gene>
    <name evidence="2" type="ORF">MRATA1EN1_LOCUS11642</name>
</gene>
<sequence length="106" mass="11739">MLLSGSAHHPHRPCPSPSPNLPRIWGLRWRDHDLDWLCSWLQPALSGEGRWPGLGSTHILQKTGGPQAEGPVQFLWQKGRVLAFPGSRPAAPPASKPHSHSQFKFT</sequence>
<evidence type="ECO:0000313" key="2">
    <source>
        <dbReference type="EMBL" id="CAI9162680.1"/>
    </source>
</evidence>
<protein>
    <submittedName>
        <fullName evidence="2">Uncharacterized protein</fullName>
    </submittedName>
</protein>
<feature type="region of interest" description="Disordered" evidence="1">
    <location>
        <begin position="85"/>
        <end position="106"/>
    </location>
</feature>
<feature type="region of interest" description="Disordered" evidence="1">
    <location>
        <begin position="1"/>
        <end position="21"/>
    </location>
</feature>
<evidence type="ECO:0000313" key="3">
    <source>
        <dbReference type="Proteomes" id="UP001176941"/>
    </source>
</evidence>
<feature type="compositionally biased region" description="Basic residues" evidence="1">
    <location>
        <begin position="97"/>
        <end position="106"/>
    </location>
</feature>
<dbReference type="Proteomes" id="UP001176941">
    <property type="component" value="Chromosome 21"/>
</dbReference>
<proteinExistence type="predicted"/>
<evidence type="ECO:0000256" key="1">
    <source>
        <dbReference type="SAM" id="MobiDB-lite"/>
    </source>
</evidence>
<accession>A0ABN8YNP0</accession>